<feature type="compositionally biased region" description="Low complexity" evidence="1">
    <location>
        <begin position="50"/>
        <end position="59"/>
    </location>
</feature>
<dbReference type="PANTHER" id="PTHR47843">
    <property type="entry name" value="BTB DOMAIN-CONTAINING PROTEIN-RELATED"/>
    <property type="match status" value="1"/>
</dbReference>
<reference evidence="3 4" key="1">
    <citation type="submission" date="2020-05" db="EMBL/GenBank/DDBJ databases">
        <title>Identification and distribution of gene clusters putatively required for synthesis of sphingolipid metabolism inhibitors in phylogenetically diverse species of the filamentous fungus Fusarium.</title>
        <authorList>
            <person name="Kim H.-S."/>
            <person name="Busman M."/>
            <person name="Brown D.W."/>
            <person name="Divon H."/>
            <person name="Uhlig S."/>
            <person name="Proctor R.H."/>
        </authorList>
    </citation>
    <scope>NUCLEOTIDE SEQUENCE [LARGE SCALE GENOMIC DNA]</scope>
    <source>
        <strain evidence="3 4">NRRL 26131</strain>
    </source>
</reference>
<evidence type="ECO:0000313" key="4">
    <source>
        <dbReference type="Proteomes" id="UP000532311"/>
    </source>
</evidence>
<dbReference type="SMART" id="SM00225">
    <property type="entry name" value="BTB"/>
    <property type="match status" value="1"/>
</dbReference>
<gene>
    <name evidence="3" type="ORF">FGLOB1_14324</name>
</gene>
<accession>A0A8H6CVQ7</accession>
<dbReference type="EMBL" id="JAAQPF010001062">
    <property type="protein sequence ID" value="KAF5693869.1"/>
    <property type="molecule type" value="Genomic_DNA"/>
</dbReference>
<feature type="compositionally biased region" description="Polar residues" evidence="1">
    <location>
        <begin position="70"/>
        <end position="81"/>
    </location>
</feature>
<dbReference type="Proteomes" id="UP000532311">
    <property type="component" value="Unassembled WGS sequence"/>
</dbReference>
<dbReference type="PANTHER" id="PTHR47843:SF5">
    <property type="entry name" value="BTB_POZ DOMAIN PROTEIN"/>
    <property type="match status" value="1"/>
</dbReference>
<dbReference type="SUPFAM" id="SSF54695">
    <property type="entry name" value="POZ domain"/>
    <property type="match status" value="1"/>
</dbReference>
<keyword evidence="4" id="KW-1185">Reference proteome</keyword>
<evidence type="ECO:0000256" key="1">
    <source>
        <dbReference type="SAM" id="MobiDB-lite"/>
    </source>
</evidence>
<sequence>MGTTTQPVEQTTRAHQDQLMVDMILRLRHAPIPRPRHIFPRQFRPRSTRPARSPRTASSIRLAQSRRARSSTLPENHSSGRLSKDDLFWPPSQVTNAQLSDPATRILINTKEATLISCLVDGGAMYYFGVPPSRKSRVRRYYNKDALSDVTITCDGQEFKAHRVIISAHSKCFAKALNGDWKESSERQIDIKDFDASVVEAMLRFMYSFDYSNIYGTSTMVFDAQMYQIADKYDIPALKAQSKNKFNVAVTTGWSMDDFPLAITVVYESTPPEDRGLRDLVVETARKNIDKLLGRDGFCELIRKTPDFAADLIPFLCVKPSESLHRYECPSCSVQTGTLIELTTELQNHETISIG</sequence>
<evidence type="ECO:0000313" key="3">
    <source>
        <dbReference type="EMBL" id="KAF5693869.1"/>
    </source>
</evidence>
<feature type="domain" description="BTB" evidence="2">
    <location>
        <begin position="148"/>
        <end position="208"/>
    </location>
</feature>
<name>A0A8H6CVQ7_9HYPO</name>
<dbReference type="CDD" id="cd18186">
    <property type="entry name" value="BTB_POZ_ZBTB_KLHL-like"/>
    <property type="match status" value="1"/>
</dbReference>
<comment type="caution">
    <text evidence="3">The sequence shown here is derived from an EMBL/GenBank/DDBJ whole genome shotgun (WGS) entry which is preliminary data.</text>
</comment>
<dbReference type="AlphaFoldDB" id="A0A8H6CVQ7"/>
<dbReference type="PROSITE" id="PS50097">
    <property type="entry name" value="BTB"/>
    <property type="match status" value="1"/>
</dbReference>
<evidence type="ECO:0000259" key="2">
    <source>
        <dbReference type="PROSITE" id="PS50097"/>
    </source>
</evidence>
<dbReference type="InterPro" id="IPR000210">
    <property type="entry name" value="BTB/POZ_dom"/>
</dbReference>
<feature type="region of interest" description="Disordered" evidence="1">
    <location>
        <begin position="35"/>
        <end position="87"/>
    </location>
</feature>
<dbReference type="Gene3D" id="3.30.710.10">
    <property type="entry name" value="Potassium Channel Kv1.1, Chain A"/>
    <property type="match status" value="1"/>
</dbReference>
<dbReference type="InterPro" id="IPR011333">
    <property type="entry name" value="SKP1/BTB/POZ_sf"/>
</dbReference>
<dbReference type="Pfam" id="PF00651">
    <property type="entry name" value="BTB"/>
    <property type="match status" value="1"/>
</dbReference>
<feature type="compositionally biased region" description="Basic residues" evidence="1">
    <location>
        <begin position="35"/>
        <end position="49"/>
    </location>
</feature>
<proteinExistence type="predicted"/>
<organism evidence="3 4">
    <name type="scientific">Fusarium globosum</name>
    <dbReference type="NCBI Taxonomy" id="78864"/>
    <lineage>
        <taxon>Eukaryota</taxon>
        <taxon>Fungi</taxon>
        <taxon>Dikarya</taxon>
        <taxon>Ascomycota</taxon>
        <taxon>Pezizomycotina</taxon>
        <taxon>Sordariomycetes</taxon>
        <taxon>Hypocreomycetidae</taxon>
        <taxon>Hypocreales</taxon>
        <taxon>Nectriaceae</taxon>
        <taxon>Fusarium</taxon>
        <taxon>Fusarium fujikuroi species complex</taxon>
    </lineage>
</organism>
<protein>
    <recommendedName>
        <fullName evidence="2">BTB domain-containing protein</fullName>
    </recommendedName>
</protein>